<feature type="transmembrane region" description="Helical" evidence="5">
    <location>
        <begin position="163"/>
        <end position="181"/>
    </location>
</feature>
<protein>
    <submittedName>
        <fullName evidence="7">Peptidase S54, rhomboid domain protein</fullName>
    </submittedName>
</protein>
<reference evidence="7" key="1">
    <citation type="submission" date="2017-02" db="EMBL/GenBank/DDBJ databases">
        <authorList>
            <person name="Regsiter A."/>
            <person name="William W."/>
        </authorList>
    </citation>
    <scope>NUCLEOTIDE SEQUENCE</scope>
    <source>
        <strain evidence="7">BdmA 4</strain>
    </source>
</reference>
<dbReference type="SUPFAM" id="SSF144091">
    <property type="entry name" value="Rhomboid-like"/>
    <property type="match status" value="1"/>
</dbReference>
<evidence type="ECO:0000256" key="4">
    <source>
        <dbReference type="ARBA" id="ARBA00023136"/>
    </source>
</evidence>
<dbReference type="InterPro" id="IPR022764">
    <property type="entry name" value="Peptidase_S54_rhomboid_dom"/>
</dbReference>
<feature type="transmembrane region" description="Helical" evidence="5">
    <location>
        <begin position="112"/>
        <end position="132"/>
    </location>
</feature>
<evidence type="ECO:0000256" key="3">
    <source>
        <dbReference type="ARBA" id="ARBA00022989"/>
    </source>
</evidence>
<dbReference type="PANTHER" id="PTHR43066">
    <property type="entry name" value="RHOMBOID-RELATED PROTEIN"/>
    <property type="match status" value="1"/>
</dbReference>
<name>A0A3P3XSP9_9SPIR</name>
<evidence type="ECO:0000256" key="1">
    <source>
        <dbReference type="ARBA" id="ARBA00004141"/>
    </source>
</evidence>
<feature type="transmembrane region" description="Helical" evidence="5">
    <location>
        <begin position="139"/>
        <end position="157"/>
    </location>
</feature>
<feature type="domain" description="Peptidase S54 rhomboid" evidence="6">
    <location>
        <begin position="50"/>
        <end position="181"/>
    </location>
</feature>
<proteinExistence type="predicted"/>
<keyword evidence="4 5" id="KW-0472">Membrane</keyword>
<gene>
    <name evidence="7" type="ORF">SPIRO4BDMA_50836</name>
</gene>
<accession>A0A3P3XSP9</accession>
<dbReference type="Pfam" id="PF01694">
    <property type="entry name" value="Rhomboid"/>
    <property type="match status" value="1"/>
</dbReference>
<comment type="subcellular location">
    <subcellularLocation>
        <location evidence="1">Membrane</location>
        <topology evidence="1">Multi-pass membrane protein</topology>
    </subcellularLocation>
</comment>
<evidence type="ECO:0000259" key="6">
    <source>
        <dbReference type="Pfam" id="PF01694"/>
    </source>
</evidence>
<keyword evidence="2 5" id="KW-0812">Transmembrane</keyword>
<dbReference type="GO" id="GO:0004252">
    <property type="term" value="F:serine-type endopeptidase activity"/>
    <property type="evidence" value="ECO:0007669"/>
    <property type="project" value="InterPro"/>
</dbReference>
<dbReference type="Gene3D" id="1.20.1540.10">
    <property type="entry name" value="Rhomboid-like"/>
    <property type="match status" value="1"/>
</dbReference>
<evidence type="ECO:0000256" key="2">
    <source>
        <dbReference type="ARBA" id="ARBA00022692"/>
    </source>
</evidence>
<organism evidence="7">
    <name type="scientific">uncultured spirochete</name>
    <dbReference type="NCBI Taxonomy" id="156406"/>
    <lineage>
        <taxon>Bacteria</taxon>
        <taxon>Pseudomonadati</taxon>
        <taxon>Spirochaetota</taxon>
        <taxon>Spirochaetia</taxon>
        <taxon>Spirochaetales</taxon>
        <taxon>environmental samples</taxon>
    </lineage>
</organism>
<evidence type="ECO:0000313" key="7">
    <source>
        <dbReference type="EMBL" id="SLM19321.1"/>
    </source>
</evidence>
<evidence type="ECO:0000256" key="5">
    <source>
        <dbReference type="SAM" id="Phobius"/>
    </source>
</evidence>
<dbReference type="AlphaFoldDB" id="A0A3P3XSP9"/>
<dbReference type="GO" id="GO:0016020">
    <property type="term" value="C:membrane"/>
    <property type="evidence" value="ECO:0007669"/>
    <property type="project" value="UniProtKB-SubCell"/>
</dbReference>
<keyword evidence="3 5" id="KW-1133">Transmembrane helix</keyword>
<dbReference type="InterPro" id="IPR035952">
    <property type="entry name" value="Rhomboid-like_sf"/>
</dbReference>
<sequence length="184" mass="20174">MRIRYNAPVTLTFTLLAAIVLILSQTIAPNIILSFFSTPAPFRTNVFIDYIKLFTHVLGHENIQHFISNFTMILLLGPILESVYGSGFLLLSILITALATGLSNALLFPHVVLLGASGVVFMMIMLSSITNFSKGEVPLTFILIMIVYLGGQVWDALTKQDNISQFSHIIGGLVGSALGFYHKK</sequence>
<dbReference type="EMBL" id="FWDO01000005">
    <property type="protein sequence ID" value="SLM19321.1"/>
    <property type="molecule type" value="Genomic_DNA"/>
</dbReference>